<sequence>MADGAGRAVLEDGRAHRHPGGAGPRGGWLLAVHRDTGRADQAGRAGGPAGRRRAAVHRLGNGHAARAGAAQHRQRPRPADLQPLHGLVGVVAGHRPAGDAQPRALPPPHGRLERGARGRHGMNGVIVVGAGPAGLTAALSLARAGIPVTVLEGENELSRQPRACTFHPATLDLLDDLGVASRLVAEGRVVDRVQWRDRSGIVLAEMGMNRLDGLTKHPFRIHADQASLTRLLLSTLSVYPDVDVRFGTHVDGVAEGGTGIRVRVGHTWTRARYMIAADGAHSTVRSSLGLPFPRSTYPTQALRVFSDSPLDRLLPSLAPLTYVRDVQQSCTLLGLPDHWRIIFKIPCDTHEPLSPANLTLLIRRALPGASEPIRVTGADRFALSRGVLTSYRCGRVLFVGDAAHLTSTVGGLNMNAGIHDAVELGQVIAAVIGGFAQPAALEAWAWRRRSVLLQRVVPRGQTRPAGVREHDSARLAAAMAGLRAIAGDPEATRAYLAQASLLDTVPNSAGRT</sequence>
<comment type="cofactor">
    <cofactor evidence="1">
        <name>FAD</name>
        <dbReference type="ChEBI" id="CHEBI:57692"/>
    </cofactor>
</comment>
<organism evidence="6 7">
    <name type="scientific">Nonomuraea diastatica</name>
    <dbReference type="NCBI Taxonomy" id="1848329"/>
    <lineage>
        <taxon>Bacteria</taxon>
        <taxon>Bacillati</taxon>
        <taxon>Actinomycetota</taxon>
        <taxon>Actinomycetes</taxon>
        <taxon>Streptosporangiales</taxon>
        <taxon>Streptosporangiaceae</taxon>
        <taxon>Nonomuraea</taxon>
    </lineage>
</organism>
<evidence type="ECO:0000256" key="1">
    <source>
        <dbReference type="ARBA" id="ARBA00001974"/>
    </source>
</evidence>
<reference evidence="6 7" key="1">
    <citation type="submission" date="2019-03" db="EMBL/GenBank/DDBJ databases">
        <title>Draft genome sequences of novel Actinobacteria.</title>
        <authorList>
            <person name="Sahin N."/>
            <person name="Ay H."/>
            <person name="Saygin H."/>
        </authorList>
    </citation>
    <scope>NUCLEOTIDE SEQUENCE [LARGE SCALE GENOMIC DNA]</scope>
    <source>
        <strain evidence="6 7">KC712</strain>
    </source>
</reference>
<gene>
    <name evidence="6" type="ORF">E1294_28170</name>
</gene>
<dbReference type="SUPFAM" id="SSF51905">
    <property type="entry name" value="FAD/NAD(P)-binding domain"/>
    <property type="match status" value="1"/>
</dbReference>
<feature type="region of interest" description="Disordered" evidence="4">
    <location>
        <begin position="1"/>
        <end position="26"/>
    </location>
</feature>
<dbReference type="GO" id="GO:0071949">
    <property type="term" value="F:FAD binding"/>
    <property type="evidence" value="ECO:0007669"/>
    <property type="project" value="InterPro"/>
</dbReference>
<evidence type="ECO:0000259" key="5">
    <source>
        <dbReference type="Pfam" id="PF01494"/>
    </source>
</evidence>
<dbReference type="EMBL" id="SMKP01000089">
    <property type="protein sequence ID" value="TDD17288.1"/>
    <property type="molecule type" value="Genomic_DNA"/>
</dbReference>
<feature type="compositionally biased region" description="Low complexity" evidence="4">
    <location>
        <begin position="62"/>
        <end position="71"/>
    </location>
</feature>
<dbReference type="Gene3D" id="3.50.50.60">
    <property type="entry name" value="FAD/NAD(P)-binding domain"/>
    <property type="match status" value="1"/>
</dbReference>
<dbReference type="InterPro" id="IPR036188">
    <property type="entry name" value="FAD/NAD-bd_sf"/>
</dbReference>
<evidence type="ECO:0000313" key="7">
    <source>
        <dbReference type="Proteomes" id="UP000294543"/>
    </source>
</evidence>
<dbReference type="PANTHER" id="PTHR43004">
    <property type="entry name" value="TRK SYSTEM POTASSIUM UPTAKE PROTEIN"/>
    <property type="match status" value="1"/>
</dbReference>
<keyword evidence="7" id="KW-1185">Reference proteome</keyword>
<dbReference type="Gene3D" id="3.30.70.2450">
    <property type="match status" value="1"/>
</dbReference>
<dbReference type="GO" id="GO:0016709">
    <property type="term" value="F:oxidoreductase activity, acting on paired donors, with incorporation or reduction of molecular oxygen, NAD(P)H as one donor, and incorporation of one atom of oxygen"/>
    <property type="evidence" value="ECO:0007669"/>
    <property type="project" value="UniProtKB-ARBA"/>
</dbReference>
<name>A0A4R4WE50_9ACTN</name>
<evidence type="ECO:0000313" key="6">
    <source>
        <dbReference type="EMBL" id="TDD17288.1"/>
    </source>
</evidence>
<dbReference type="Pfam" id="PF01494">
    <property type="entry name" value="FAD_binding_3"/>
    <property type="match status" value="1"/>
</dbReference>
<evidence type="ECO:0000256" key="4">
    <source>
        <dbReference type="SAM" id="MobiDB-lite"/>
    </source>
</evidence>
<dbReference type="PANTHER" id="PTHR43004:SF19">
    <property type="entry name" value="BINDING MONOOXYGENASE, PUTATIVE (JCVI)-RELATED"/>
    <property type="match status" value="1"/>
</dbReference>
<protein>
    <submittedName>
        <fullName evidence="6">FAD-binding protein</fullName>
    </submittedName>
</protein>
<proteinExistence type="predicted"/>
<keyword evidence="3" id="KW-0274">FAD</keyword>
<dbReference type="AlphaFoldDB" id="A0A4R4WE50"/>
<dbReference type="Proteomes" id="UP000294543">
    <property type="component" value="Unassembled WGS sequence"/>
</dbReference>
<evidence type="ECO:0000256" key="2">
    <source>
        <dbReference type="ARBA" id="ARBA00022630"/>
    </source>
</evidence>
<feature type="domain" description="FAD-binding" evidence="5">
    <location>
        <begin position="125"/>
        <end position="452"/>
    </location>
</feature>
<evidence type="ECO:0000256" key="3">
    <source>
        <dbReference type="ARBA" id="ARBA00022827"/>
    </source>
</evidence>
<dbReference type="PRINTS" id="PR00420">
    <property type="entry name" value="RNGMNOXGNASE"/>
</dbReference>
<feature type="region of interest" description="Disordered" evidence="4">
    <location>
        <begin position="62"/>
        <end position="81"/>
    </location>
</feature>
<dbReference type="InterPro" id="IPR002938">
    <property type="entry name" value="FAD-bd"/>
</dbReference>
<comment type="caution">
    <text evidence="6">The sequence shown here is derived from an EMBL/GenBank/DDBJ whole genome shotgun (WGS) entry which is preliminary data.</text>
</comment>
<dbReference type="InterPro" id="IPR050641">
    <property type="entry name" value="RIFMO-like"/>
</dbReference>
<dbReference type="OrthoDB" id="8670884at2"/>
<accession>A0A4R4WE50</accession>
<keyword evidence="2" id="KW-0285">Flavoprotein</keyword>